<dbReference type="OrthoDB" id="8063525at2759"/>
<protein>
    <submittedName>
        <fullName evidence="1">Uncharacterized protein</fullName>
    </submittedName>
</protein>
<name>A0A4Y2C982_ARAVE</name>
<proteinExistence type="predicted"/>
<dbReference type="EMBL" id="BGPR01000163">
    <property type="protein sequence ID" value="GBM01002.1"/>
    <property type="molecule type" value="Genomic_DNA"/>
</dbReference>
<evidence type="ECO:0000313" key="2">
    <source>
        <dbReference type="Proteomes" id="UP000499080"/>
    </source>
</evidence>
<dbReference type="AlphaFoldDB" id="A0A4Y2C982"/>
<gene>
    <name evidence="1" type="ORF">AVEN_55515_1</name>
</gene>
<evidence type="ECO:0000313" key="1">
    <source>
        <dbReference type="EMBL" id="GBM01002.1"/>
    </source>
</evidence>
<organism evidence="1 2">
    <name type="scientific">Araneus ventricosus</name>
    <name type="common">Orbweaver spider</name>
    <name type="synonym">Epeira ventricosa</name>
    <dbReference type="NCBI Taxonomy" id="182803"/>
    <lineage>
        <taxon>Eukaryota</taxon>
        <taxon>Metazoa</taxon>
        <taxon>Ecdysozoa</taxon>
        <taxon>Arthropoda</taxon>
        <taxon>Chelicerata</taxon>
        <taxon>Arachnida</taxon>
        <taxon>Araneae</taxon>
        <taxon>Araneomorphae</taxon>
        <taxon>Entelegynae</taxon>
        <taxon>Araneoidea</taxon>
        <taxon>Araneidae</taxon>
        <taxon>Araneus</taxon>
    </lineage>
</organism>
<keyword evidence="2" id="KW-1185">Reference proteome</keyword>
<accession>A0A4Y2C982</accession>
<sequence>MAKFGSCTNKSKTNQSIFKCSMAKRHFIWQNKHNQMFPRCFIKVSLNSLMLDKWQNAWTEGVAGYFTDTRYLQSQESKCTWNHGEERKLIFFTGHGPFPTYLPRFNLITSEYCSCGSIGSKLHYATECPLTEPWNLRKPVSRLIHVCLRRVAGNQDKQVKK</sequence>
<comment type="caution">
    <text evidence="1">The sequence shown here is derived from an EMBL/GenBank/DDBJ whole genome shotgun (WGS) entry which is preliminary data.</text>
</comment>
<dbReference type="Proteomes" id="UP000499080">
    <property type="component" value="Unassembled WGS sequence"/>
</dbReference>
<reference evidence="1 2" key="1">
    <citation type="journal article" date="2019" name="Sci. Rep.">
        <title>Orb-weaving spider Araneus ventricosus genome elucidates the spidroin gene catalogue.</title>
        <authorList>
            <person name="Kono N."/>
            <person name="Nakamura H."/>
            <person name="Ohtoshi R."/>
            <person name="Moran D.A.P."/>
            <person name="Shinohara A."/>
            <person name="Yoshida Y."/>
            <person name="Fujiwara M."/>
            <person name="Mori M."/>
            <person name="Tomita M."/>
            <person name="Arakawa K."/>
        </authorList>
    </citation>
    <scope>NUCLEOTIDE SEQUENCE [LARGE SCALE GENOMIC DNA]</scope>
</reference>